<reference evidence="1 2" key="1">
    <citation type="submission" date="2021-07" db="EMBL/GenBank/DDBJ databases">
        <title>Sequencing Streptomyces halstedii LGO-A4 genome an citrus endophytic actinomycete.</title>
        <authorList>
            <person name="Samborskyy M."/>
            <person name="Scott N."/>
            <person name="Deglau R."/>
            <person name="Dickens S."/>
            <person name="Oliveira L.G."/>
        </authorList>
    </citation>
    <scope>NUCLEOTIDE SEQUENCE [LARGE SCALE GENOMIC DNA]</scope>
    <source>
        <strain evidence="1 2">LGO-A4</strain>
    </source>
</reference>
<dbReference type="RefSeq" id="WP_228870009.1">
    <property type="nucleotide sequence ID" value="NZ_JAHUVW010000001.1"/>
</dbReference>
<evidence type="ECO:0000313" key="1">
    <source>
        <dbReference type="EMBL" id="MBV7671403.1"/>
    </source>
</evidence>
<dbReference type="Proteomes" id="UP000735541">
    <property type="component" value="Unassembled WGS sequence"/>
</dbReference>
<protein>
    <submittedName>
        <fullName evidence="1">Uncharacterized protein</fullName>
    </submittedName>
</protein>
<sequence>MTDREALVRYDQLASRIYEERRMPSGTRDLLLALGWVTLRDPRRHDPALTIWARTRDVLNADNKRMWQLITEDVPRYDSDLHDDSPMGCQAPMIRAKRLCGRSTMHGFSECDPATGWSRHWGFCNRPRCREYMAPIWERSRGSHKRAPEPIPNAGGLLPLFFSWNWESKYRKAMELIKYHSSWEPPGYGLSADEWPTVPGTEPVKAFPKLRLVASDGEILTPPAPRLTPA</sequence>
<name>A0ABS6TSZ3_STRHA</name>
<accession>A0ABS6TSZ3</accession>
<proteinExistence type="predicted"/>
<comment type="caution">
    <text evidence="1">The sequence shown here is derived from an EMBL/GenBank/DDBJ whole genome shotgun (WGS) entry which is preliminary data.</text>
</comment>
<gene>
    <name evidence="1" type="ORF">STHAL_18295</name>
</gene>
<organism evidence="1 2">
    <name type="scientific">Streptomyces halstedii</name>
    <dbReference type="NCBI Taxonomy" id="1944"/>
    <lineage>
        <taxon>Bacteria</taxon>
        <taxon>Bacillati</taxon>
        <taxon>Actinomycetota</taxon>
        <taxon>Actinomycetes</taxon>
        <taxon>Kitasatosporales</taxon>
        <taxon>Streptomycetaceae</taxon>
        <taxon>Streptomyces</taxon>
    </lineage>
</organism>
<evidence type="ECO:0000313" key="2">
    <source>
        <dbReference type="Proteomes" id="UP000735541"/>
    </source>
</evidence>
<dbReference type="EMBL" id="JAHUVW010000001">
    <property type="protein sequence ID" value="MBV7671403.1"/>
    <property type="molecule type" value="Genomic_DNA"/>
</dbReference>
<keyword evidence="2" id="KW-1185">Reference proteome</keyword>